<comment type="caution">
    <text evidence="9">The sequence shown here is derived from an EMBL/GenBank/DDBJ whole genome shotgun (WGS) entry which is preliminary data.</text>
</comment>
<evidence type="ECO:0000313" key="9">
    <source>
        <dbReference type="EMBL" id="MBB5042304.1"/>
    </source>
</evidence>
<name>A0A7W8DTU4_9HYPH</name>
<dbReference type="EMBL" id="JACHIK010000004">
    <property type="protein sequence ID" value="MBB5042304.1"/>
    <property type="molecule type" value="Genomic_DNA"/>
</dbReference>
<sequence length="506" mass="52676">MDSRLRTDDDAAYASLVPDPRRRMLVVCLLMSGMFMAALDNQIVSTALPTIVGEFGELERFGWVGSAYLLATSAVMPVYGKLGDLFGRKYVMMTAIFIFTLGSLACGLAVSMNTLIAARVLQGLGGGGIMVSIFSINADLFEPRVRARYQSYSSLMLMAAGAVGPTLGGVLSDLFGWRSIFLVNLPIGIVVLTGLAFILPYRKPSRRPKIDYAGAILLAGAVASMVLWADSREIFGSLVAPQSLAVVCFGAACLIAWVQVERRVPEPIIPLGLFANPTVSLLLVVSLVSGAIGIGSVNYIALFLQTTTGLTPSQAGLLFMALTGGIAAGSLTAGRLISLTGRYKIFSIISTTGSLLTFSLFTTVHPGTPVYLIGLLMLLQGVSVGFGQQVPVIGVQNAASTADLGAATGAVTLTRMAGASIAISIYGAILTAFVTGKAGAIPGVASIEGLTPAELATLPERARALVAAAYTDAFHPVFLTMAGTIALGLLAAVCLKDIRVQTGPKR</sequence>
<keyword evidence="6 7" id="KW-0472">Membrane</keyword>
<dbReference type="InterPro" id="IPR011701">
    <property type="entry name" value="MFS"/>
</dbReference>
<dbReference type="AlphaFoldDB" id="A0A7W8DTU4"/>
<evidence type="ECO:0000256" key="4">
    <source>
        <dbReference type="ARBA" id="ARBA00022692"/>
    </source>
</evidence>
<keyword evidence="5 7" id="KW-1133">Transmembrane helix</keyword>
<comment type="subcellular location">
    <subcellularLocation>
        <location evidence="1">Cell membrane</location>
        <topology evidence="1">Multi-pass membrane protein</topology>
    </subcellularLocation>
</comment>
<protein>
    <submittedName>
        <fullName evidence="9">EmrB/QacA subfamily drug resistance transporter</fullName>
    </submittedName>
</protein>
<dbReference type="SUPFAM" id="SSF103473">
    <property type="entry name" value="MFS general substrate transporter"/>
    <property type="match status" value="1"/>
</dbReference>
<reference evidence="9 10" key="1">
    <citation type="submission" date="2020-08" db="EMBL/GenBank/DDBJ databases">
        <title>Genomic Encyclopedia of Type Strains, Phase IV (KMG-IV): sequencing the most valuable type-strain genomes for metagenomic binning, comparative biology and taxonomic classification.</title>
        <authorList>
            <person name="Goeker M."/>
        </authorList>
    </citation>
    <scope>NUCLEOTIDE SEQUENCE [LARGE SCALE GENOMIC DNA]</scope>
    <source>
        <strain evidence="9 10">DSM 21319</strain>
    </source>
</reference>
<keyword evidence="2" id="KW-0813">Transport</keyword>
<gene>
    <name evidence="9" type="ORF">HNQ66_001700</name>
</gene>
<organism evidence="9 10">
    <name type="scientific">Shinella fusca</name>
    <dbReference type="NCBI Taxonomy" id="544480"/>
    <lineage>
        <taxon>Bacteria</taxon>
        <taxon>Pseudomonadati</taxon>
        <taxon>Pseudomonadota</taxon>
        <taxon>Alphaproteobacteria</taxon>
        <taxon>Hyphomicrobiales</taxon>
        <taxon>Rhizobiaceae</taxon>
        <taxon>Shinella</taxon>
    </lineage>
</organism>
<feature type="transmembrane region" description="Helical" evidence="7">
    <location>
        <begin position="91"/>
        <end position="110"/>
    </location>
</feature>
<feature type="transmembrane region" description="Helical" evidence="7">
    <location>
        <begin position="152"/>
        <end position="171"/>
    </location>
</feature>
<feature type="transmembrane region" description="Helical" evidence="7">
    <location>
        <begin position="177"/>
        <end position="198"/>
    </location>
</feature>
<dbReference type="GO" id="GO:0005886">
    <property type="term" value="C:plasma membrane"/>
    <property type="evidence" value="ECO:0007669"/>
    <property type="project" value="UniProtKB-SubCell"/>
</dbReference>
<dbReference type="Proteomes" id="UP000535406">
    <property type="component" value="Unassembled WGS sequence"/>
</dbReference>
<keyword evidence="4 7" id="KW-0812">Transmembrane</keyword>
<feature type="transmembrane region" description="Helical" evidence="7">
    <location>
        <begin position="370"/>
        <end position="395"/>
    </location>
</feature>
<feature type="transmembrane region" description="Helical" evidence="7">
    <location>
        <begin position="473"/>
        <end position="495"/>
    </location>
</feature>
<dbReference type="Gene3D" id="1.20.1250.20">
    <property type="entry name" value="MFS general substrate transporter like domains"/>
    <property type="match status" value="1"/>
</dbReference>
<feature type="domain" description="Major facilitator superfamily (MFS) profile" evidence="8">
    <location>
        <begin position="26"/>
        <end position="500"/>
    </location>
</feature>
<feature type="transmembrane region" description="Helical" evidence="7">
    <location>
        <begin position="210"/>
        <end position="228"/>
    </location>
</feature>
<evidence type="ECO:0000256" key="5">
    <source>
        <dbReference type="ARBA" id="ARBA00022989"/>
    </source>
</evidence>
<dbReference type="PANTHER" id="PTHR23501">
    <property type="entry name" value="MAJOR FACILITATOR SUPERFAMILY"/>
    <property type="match status" value="1"/>
</dbReference>
<dbReference type="PROSITE" id="PS50850">
    <property type="entry name" value="MFS"/>
    <property type="match status" value="1"/>
</dbReference>
<accession>A0A7W8DTU4</accession>
<feature type="transmembrane region" description="Helical" evidence="7">
    <location>
        <begin position="234"/>
        <end position="258"/>
    </location>
</feature>
<feature type="transmembrane region" description="Helical" evidence="7">
    <location>
        <begin position="24"/>
        <end position="41"/>
    </location>
</feature>
<evidence type="ECO:0000256" key="1">
    <source>
        <dbReference type="ARBA" id="ARBA00004651"/>
    </source>
</evidence>
<dbReference type="RefSeq" id="WP_184142996.1">
    <property type="nucleotide sequence ID" value="NZ_JACHIK010000004.1"/>
</dbReference>
<evidence type="ECO:0000256" key="2">
    <source>
        <dbReference type="ARBA" id="ARBA00022448"/>
    </source>
</evidence>
<dbReference type="Gene3D" id="1.20.1720.10">
    <property type="entry name" value="Multidrug resistance protein D"/>
    <property type="match status" value="1"/>
</dbReference>
<dbReference type="InterPro" id="IPR036259">
    <property type="entry name" value="MFS_trans_sf"/>
</dbReference>
<dbReference type="FunFam" id="1.20.1720.10:FF:000004">
    <property type="entry name" value="EmrB/QacA family drug resistance transporter"/>
    <property type="match status" value="1"/>
</dbReference>
<dbReference type="CDD" id="cd17502">
    <property type="entry name" value="MFS_Azr1_MDR_like"/>
    <property type="match status" value="1"/>
</dbReference>
<evidence type="ECO:0000256" key="3">
    <source>
        <dbReference type="ARBA" id="ARBA00022475"/>
    </source>
</evidence>
<feature type="transmembrane region" description="Helical" evidence="7">
    <location>
        <begin position="279"/>
        <end position="302"/>
    </location>
</feature>
<evidence type="ECO:0000259" key="8">
    <source>
        <dbReference type="PROSITE" id="PS50850"/>
    </source>
</evidence>
<evidence type="ECO:0000256" key="6">
    <source>
        <dbReference type="ARBA" id="ARBA00023136"/>
    </source>
</evidence>
<dbReference type="PANTHER" id="PTHR23501:SF197">
    <property type="entry name" value="COMD"/>
    <property type="match status" value="1"/>
</dbReference>
<evidence type="ECO:0000313" key="10">
    <source>
        <dbReference type="Proteomes" id="UP000535406"/>
    </source>
</evidence>
<feature type="transmembrane region" description="Helical" evidence="7">
    <location>
        <begin position="61"/>
        <end position="79"/>
    </location>
</feature>
<feature type="transmembrane region" description="Helical" evidence="7">
    <location>
        <begin position="314"/>
        <end position="333"/>
    </location>
</feature>
<keyword evidence="3" id="KW-1003">Cell membrane</keyword>
<feature type="transmembrane region" description="Helical" evidence="7">
    <location>
        <begin position="345"/>
        <end position="364"/>
    </location>
</feature>
<dbReference type="GO" id="GO:0022857">
    <property type="term" value="F:transmembrane transporter activity"/>
    <property type="evidence" value="ECO:0007669"/>
    <property type="project" value="InterPro"/>
</dbReference>
<evidence type="ECO:0000256" key="7">
    <source>
        <dbReference type="SAM" id="Phobius"/>
    </source>
</evidence>
<proteinExistence type="predicted"/>
<dbReference type="PRINTS" id="PR01036">
    <property type="entry name" value="TCRTETB"/>
</dbReference>
<dbReference type="Pfam" id="PF07690">
    <property type="entry name" value="MFS_1"/>
    <property type="match status" value="1"/>
</dbReference>
<feature type="transmembrane region" description="Helical" evidence="7">
    <location>
        <begin position="116"/>
        <end position="140"/>
    </location>
</feature>
<feature type="transmembrane region" description="Helical" evidence="7">
    <location>
        <begin position="416"/>
        <end position="434"/>
    </location>
</feature>
<dbReference type="InterPro" id="IPR020846">
    <property type="entry name" value="MFS_dom"/>
</dbReference>
<keyword evidence="10" id="KW-1185">Reference proteome</keyword>